<evidence type="ECO:0000256" key="4">
    <source>
        <dbReference type="ARBA" id="ARBA00048741"/>
    </source>
</evidence>
<evidence type="ECO:0000259" key="5">
    <source>
        <dbReference type="PROSITE" id="PS51278"/>
    </source>
</evidence>
<evidence type="ECO:0000256" key="1">
    <source>
        <dbReference type="ARBA" id="ARBA00005187"/>
    </source>
</evidence>
<dbReference type="InterPro" id="IPR017932">
    <property type="entry name" value="GATase_2_dom"/>
</dbReference>
<evidence type="ECO:0000256" key="2">
    <source>
        <dbReference type="ARBA" id="ARBA00005752"/>
    </source>
</evidence>
<dbReference type="CDD" id="cd00712">
    <property type="entry name" value="AsnB"/>
    <property type="match status" value="1"/>
</dbReference>
<reference evidence="6 7" key="1">
    <citation type="submission" date="2016-05" db="EMBL/GenBank/DDBJ databases">
        <title>Single-cell genome of chain-forming Candidatus Thiomargarita nelsonii and comparison to other large sulfur-oxidizing bacteria.</title>
        <authorList>
            <person name="Winkel M."/>
            <person name="Salman V."/>
            <person name="Woyke T."/>
            <person name="Schulz-Vogt H."/>
            <person name="Richter M."/>
            <person name="Flood B."/>
            <person name="Bailey J."/>
            <person name="Amann R."/>
            <person name="Mussmann M."/>
        </authorList>
    </citation>
    <scope>NUCLEOTIDE SEQUENCE [LARGE SCALE GENOMIC DNA]</scope>
    <source>
        <strain evidence="6 7">THI036</strain>
    </source>
</reference>
<accession>A0A176S0X3</accession>
<dbReference type="InterPro" id="IPR029055">
    <property type="entry name" value="Ntn_hydrolases_N"/>
</dbReference>
<dbReference type="EMBL" id="LUTY01001521">
    <property type="protein sequence ID" value="OAD21596.1"/>
    <property type="molecule type" value="Genomic_DNA"/>
</dbReference>
<dbReference type="Proteomes" id="UP000076962">
    <property type="component" value="Unassembled WGS sequence"/>
</dbReference>
<keyword evidence="7" id="KW-1185">Reference proteome</keyword>
<name>A0A176S0X3_9GAMM</name>
<feature type="non-terminal residue" evidence="6">
    <location>
        <position position="200"/>
    </location>
</feature>
<evidence type="ECO:0000313" key="7">
    <source>
        <dbReference type="Proteomes" id="UP000076962"/>
    </source>
</evidence>
<dbReference type="SUPFAM" id="SSF56235">
    <property type="entry name" value="N-terminal nucleophile aminohydrolases (Ntn hydrolases)"/>
    <property type="match status" value="1"/>
</dbReference>
<evidence type="ECO:0000256" key="3">
    <source>
        <dbReference type="ARBA" id="ARBA00012737"/>
    </source>
</evidence>
<dbReference type="PROSITE" id="PS51278">
    <property type="entry name" value="GATASE_TYPE_2"/>
    <property type="match status" value="1"/>
</dbReference>
<dbReference type="Pfam" id="PF13537">
    <property type="entry name" value="GATase_7"/>
    <property type="match status" value="1"/>
</dbReference>
<comment type="pathway">
    <text evidence="1">Amino-acid biosynthesis; L-asparagine biosynthesis; L-asparagine from L-aspartate (L-Gln route): step 1/1.</text>
</comment>
<dbReference type="InterPro" id="IPR033738">
    <property type="entry name" value="AsnB_N"/>
</dbReference>
<protein>
    <recommendedName>
        <fullName evidence="3">asparagine synthase (glutamine-hydrolyzing)</fullName>
        <ecNumber evidence="3">6.3.5.4</ecNumber>
    </recommendedName>
</protein>
<comment type="catalytic activity">
    <reaction evidence="4">
        <text>L-aspartate + L-glutamine + ATP + H2O = L-asparagine + L-glutamate + AMP + diphosphate + H(+)</text>
        <dbReference type="Rhea" id="RHEA:12228"/>
        <dbReference type="ChEBI" id="CHEBI:15377"/>
        <dbReference type="ChEBI" id="CHEBI:15378"/>
        <dbReference type="ChEBI" id="CHEBI:29985"/>
        <dbReference type="ChEBI" id="CHEBI:29991"/>
        <dbReference type="ChEBI" id="CHEBI:30616"/>
        <dbReference type="ChEBI" id="CHEBI:33019"/>
        <dbReference type="ChEBI" id="CHEBI:58048"/>
        <dbReference type="ChEBI" id="CHEBI:58359"/>
        <dbReference type="ChEBI" id="CHEBI:456215"/>
        <dbReference type="EC" id="6.3.5.4"/>
    </reaction>
</comment>
<comment type="similarity">
    <text evidence="2">Belongs to the asparagine synthetase family.</text>
</comment>
<evidence type="ECO:0000313" key="6">
    <source>
        <dbReference type="EMBL" id="OAD21596.1"/>
    </source>
</evidence>
<organism evidence="6 7">
    <name type="scientific">Candidatus Thiomargarita nelsonii</name>
    <dbReference type="NCBI Taxonomy" id="1003181"/>
    <lineage>
        <taxon>Bacteria</taxon>
        <taxon>Pseudomonadati</taxon>
        <taxon>Pseudomonadota</taxon>
        <taxon>Gammaproteobacteria</taxon>
        <taxon>Thiotrichales</taxon>
        <taxon>Thiotrichaceae</taxon>
        <taxon>Thiomargarita</taxon>
    </lineage>
</organism>
<proteinExistence type="inferred from homology"/>
<dbReference type="Gene3D" id="3.60.20.10">
    <property type="entry name" value="Glutamine Phosphoribosylpyrophosphate, subunit 1, domain 1"/>
    <property type="match status" value="1"/>
</dbReference>
<dbReference type="GO" id="GO:0004066">
    <property type="term" value="F:asparagine synthase (glutamine-hydrolyzing) activity"/>
    <property type="evidence" value="ECO:0007669"/>
    <property type="project" value="UniProtKB-EC"/>
</dbReference>
<comment type="caution">
    <text evidence="6">The sequence shown here is derived from an EMBL/GenBank/DDBJ whole genome shotgun (WGS) entry which is preliminary data.</text>
</comment>
<feature type="domain" description="Glutamine amidotransferase type-2" evidence="5">
    <location>
        <begin position="2"/>
        <end position="200"/>
    </location>
</feature>
<dbReference type="InterPro" id="IPR051786">
    <property type="entry name" value="ASN_synthetase/amidase"/>
</dbReference>
<dbReference type="AlphaFoldDB" id="A0A176S0X3"/>
<sequence length="200" mass="23433">MCGISGIINKSKKPIDEKEIKNMNDLISHRGPDDEGFFWGDSFAFGHRRLSILDLSNHGHQPMNYLDKYTITYNGEIYNYLEIKEELLKEGYIFNSNTDTEVILASYAKWGEDCVQKFNGMWAFAIYDKENNHIFCSRDRFGVKPFYYTEIEGKFFFGSEIKQLLDFQDQVLVNKNILIEYLALPAFKDTAPQCKYSREY</sequence>
<dbReference type="PANTHER" id="PTHR43284:SF1">
    <property type="entry name" value="ASPARAGINE SYNTHETASE"/>
    <property type="match status" value="1"/>
</dbReference>
<gene>
    <name evidence="6" type="ORF">THIOM_002631</name>
</gene>
<dbReference type="EC" id="6.3.5.4" evidence="3"/>
<dbReference type="PANTHER" id="PTHR43284">
    <property type="entry name" value="ASPARAGINE SYNTHETASE (GLUTAMINE-HYDROLYZING)"/>
    <property type="match status" value="1"/>
</dbReference>